<proteinExistence type="predicted"/>
<comment type="caution">
    <text evidence="2">The sequence shown here is derived from an EMBL/GenBank/DDBJ whole genome shotgun (WGS) entry which is preliminary data.</text>
</comment>
<evidence type="ECO:0000313" key="2">
    <source>
        <dbReference type="EMBL" id="THX11112.1"/>
    </source>
</evidence>
<feature type="transmembrane region" description="Helical" evidence="1">
    <location>
        <begin position="50"/>
        <end position="74"/>
    </location>
</feature>
<dbReference type="Pfam" id="PF11915">
    <property type="entry name" value="DUF3433"/>
    <property type="match status" value="2"/>
</dbReference>
<dbReference type="PANTHER" id="PTHR37544:SF3">
    <property type="entry name" value="SPRAY"/>
    <property type="match status" value="1"/>
</dbReference>
<reference evidence="2" key="1">
    <citation type="submission" date="2018-10" db="EMBL/GenBank/DDBJ databases">
        <title>Fifty Aureobasidium pullulans genomes reveal a recombining polyextremotolerant generalist.</title>
        <authorList>
            <person name="Gostincar C."/>
            <person name="Turk M."/>
            <person name="Zajc J."/>
            <person name="Gunde-Cimerman N."/>
        </authorList>
    </citation>
    <scope>NUCLEOTIDE SEQUENCE [LARGE SCALE GENOMIC DNA]</scope>
    <source>
        <strain evidence="2">EXF-10085</strain>
    </source>
</reference>
<evidence type="ECO:0000256" key="1">
    <source>
        <dbReference type="SAM" id="Phobius"/>
    </source>
</evidence>
<keyword evidence="1" id="KW-0472">Membrane</keyword>
<keyword evidence="1" id="KW-0812">Transmembrane</keyword>
<dbReference type="PANTHER" id="PTHR37544">
    <property type="entry name" value="SPRAY-RELATED"/>
    <property type="match status" value="1"/>
</dbReference>
<feature type="transmembrane region" description="Helical" evidence="1">
    <location>
        <begin position="604"/>
        <end position="631"/>
    </location>
</feature>
<feature type="transmembrane region" description="Helical" evidence="1">
    <location>
        <begin position="1215"/>
        <end position="1235"/>
    </location>
</feature>
<feature type="transmembrane region" description="Helical" evidence="1">
    <location>
        <begin position="499"/>
        <end position="521"/>
    </location>
</feature>
<gene>
    <name evidence="2" type="ORF">D6D13_05027</name>
</gene>
<feature type="transmembrane region" description="Helical" evidence="1">
    <location>
        <begin position="121"/>
        <end position="148"/>
    </location>
</feature>
<feature type="transmembrane region" description="Helical" evidence="1">
    <location>
        <begin position="651"/>
        <end position="676"/>
    </location>
</feature>
<feature type="transmembrane region" description="Helical" evidence="1">
    <location>
        <begin position="725"/>
        <end position="748"/>
    </location>
</feature>
<keyword evidence="1" id="KW-1133">Transmembrane helix</keyword>
<sequence>MSGRRCSDIPTDLSTIQGSVFDTIHLDTDNITEHRTDDARSPGKDSESAILFFGWRFSPTLVATIYGLLIAALLNDVRRTEVFARLSRLGGASASTTLCHPARSWWNDPFDALNKKVNNGVYSWALFFTSLAYILVLLIVAPLSAGLLAPANVQVREHTTFERAHLADDFVWQLDSWDLTTFRTISGAILNKSTSAWLSNFAIVPFWPSNLPNAPLGSSFGDLPLQQWSAETSVYATELDCVPMELTQVYNTTTVIVNYDYPKPDGSFYNFTTNGTAFDLDSHDGCRITITGSNTQWVTNGGGWFAAHADINSLLNDDGHTNATVGCQGRSLIFAKSPGVTLKSTRVQAHLCSRAMYFADVRVNVTINQSSTSVDLDIAEYHNKRRIWDLTGYSHNLSTFEQAFLSPDWTTKFPHHAGALDDELGDDMPWFDGPLLAIAADYANNATELVITADLKYEFSRLYQQFFGEMLLLALQSQWTQMPTPGSVAMFEKRISVSAGIGVTLSLLFFLLTCFVVLVLYHTRLSRRPLNLYQDPGGIAAAASLMKDERTKMDFQGTDHISKEALGTKLRSHTFSMEHGNLLLIDGSKSETLPSDRKKDPRPVLLRGWMGPVLLLALCALVAALIVLYQMSRAKTGIHQSAFVYQLNLDVLGATTTMAPYAIVPTLCAVGIKLWFGAIGDIFKRLQPYITMAKAPTKLPNSVMAEYANTPTPFVSVKAIQHSHWLLFVIGIGALATEAFTVGMSALWELEVRNLNHTFSLPRRLVIRDTPILFPWSRDVRMAGPYFSQPQDIILPTVYDKAVQTWLYGAVVELSQSASTPAWTKDTWSFIPLDMLDLQDIVAPFNGLSTWFPGQTRNVSFQTTAVRARLDCEPLQYSNDQSIWLEKLNFGDRGWNSSNRPPGLTHGYTLTGPANVFGNSNFSCCANETDGVVGDAAVGYWSNYDQARRMYEMHMSARWIVGRPLNGTFQPTNRDYPLWIWPEEPRLLATNCTPLIEQAEAEITAELETGSVLTYIIKTEPKNLTMAWSDNYLEHISSADFTGERYHYTISEENVTVSWGNFFWDTLLNSGRSYDILSNPQGMDEPDASRYRSFNFQVRGLNLDFMSFAMLALANNSKEALLDPQTFMDLANTTFGTFFKHYASENVTRLSGGHTYEPVGEKLPWAIGPVLNATNRTTHSTYQGAFATENQTAPISPTIVATYSIPVQQLVMSPIAVYLCLSILALLVLTTIIMYSSNRKHFKALPRDVDTLASTLAFVHGSDRLLDWAQDSAVTKPWYKLRSHQDVQAREQSKRLMAQMGPFKDHNGNEAWGIELVKPKGMAQDHDRQETESQV</sequence>
<dbReference type="EMBL" id="QZAS01000015">
    <property type="protein sequence ID" value="THX11112.1"/>
    <property type="molecule type" value="Genomic_DNA"/>
</dbReference>
<protein>
    <submittedName>
        <fullName evidence="2">Uncharacterized protein</fullName>
    </submittedName>
</protein>
<organism evidence="2">
    <name type="scientific">Aureobasidium pullulans</name>
    <name type="common">Black yeast</name>
    <name type="synonym">Pullularia pullulans</name>
    <dbReference type="NCBI Taxonomy" id="5580"/>
    <lineage>
        <taxon>Eukaryota</taxon>
        <taxon>Fungi</taxon>
        <taxon>Dikarya</taxon>
        <taxon>Ascomycota</taxon>
        <taxon>Pezizomycotina</taxon>
        <taxon>Dothideomycetes</taxon>
        <taxon>Dothideomycetidae</taxon>
        <taxon>Dothideales</taxon>
        <taxon>Saccotheciaceae</taxon>
        <taxon>Aureobasidium</taxon>
    </lineage>
</organism>
<dbReference type="InterPro" id="IPR021840">
    <property type="entry name" value="DUF3433"/>
</dbReference>
<name>A0A4S9CU67_AURPU</name>
<accession>A0A4S9CU67</accession>